<comment type="caution">
    <text evidence="1">The sequence shown here is derived from an EMBL/GenBank/DDBJ whole genome shotgun (WGS) entry which is preliminary data.</text>
</comment>
<accession>A0A0F9RI34</accession>
<dbReference type="Gene3D" id="3.30.2220.20">
    <property type="entry name" value="Phage tail assembly chaperone gp13-like"/>
    <property type="match status" value="1"/>
</dbReference>
<evidence type="ECO:0000313" key="1">
    <source>
        <dbReference type="EMBL" id="KKN54439.1"/>
    </source>
</evidence>
<protein>
    <submittedName>
        <fullName evidence="1">Uncharacterized protein</fullName>
    </submittedName>
</protein>
<dbReference type="AlphaFoldDB" id="A0A0F9RI34"/>
<sequence>MSEDTPEYLKEAADEVVAEVNRRVALVATDIFSAVDLTPEWIDIPQWEGGLFVRPMTGLERDTYEQSLVRGKGSNREFNIANARAKLVVLVAVDEDGKAIFTKGDVKRLGAKSSAALNLIFELATKQSGMSEADIEELTEDFDEDPS</sequence>
<name>A0A0F9RI34_9ZZZZ</name>
<reference evidence="1" key="1">
    <citation type="journal article" date="2015" name="Nature">
        <title>Complex archaea that bridge the gap between prokaryotes and eukaryotes.</title>
        <authorList>
            <person name="Spang A."/>
            <person name="Saw J.H."/>
            <person name="Jorgensen S.L."/>
            <person name="Zaremba-Niedzwiedzka K."/>
            <person name="Martijn J."/>
            <person name="Lind A.E."/>
            <person name="van Eijk R."/>
            <person name="Schleper C."/>
            <person name="Guy L."/>
            <person name="Ettema T.J."/>
        </authorList>
    </citation>
    <scope>NUCLEOTIDE SEQUENCE</scope>
</reference>
<dbReference type="InterPro" id="IPR038556">
    <property type="entry name" value="TAC_Gp13-like_sf"/>
</dbReference>
<gene>
    <name evidence="1" type="ORF">LCGC14_0592370</name>
</gene>
<organism evidence="1">
    <name type="scientific">marine sediment metagenome</name>
    <dbReference type="NCBI Taxonomy" id="412755"/>
    <lineage>
        <taxon>unclassified sequences</taxon>
        <taxon>metagenomes</taxon>
        <taxon>ecological metagenomes</taxon>
    </lineage>
</organism>
<dbReference type="EMBL" id="LAZR01000929">
    <property type="protein sequence ID" value="KKN54439.1"/>
    <property type="molecule type" value="Genomic_DNA"/>
</dbReference>
<proteinExistence type="predicted"/>